<keyword evidence="3" id="KW-1185">Reference proteome</keyword>
<organism evidence="2 3">
    <name type="scientific">Acaryochloris marina (strain MBIC 11017)</name>
    <dbReference type="NCBI Taxonomy" id="329726"/>
    <lineage>
        <taxon>Bacteria</taxon>
        <taxon>Bacillati</taxon>
        <taxon>Cyanobacteriota</taxon>
        <taxon>Cyanophyceae</taxon>
        <taxon>Acaryochloridales</taxon>
        <taxon>Acaryochloridaceae</taxon>
        <taxon>Acaryochloris</taxon>
    </lineage>
</organism>
<dbReference type="OrthoDB" id="425718at2"/>
<dbReference type="AlphaFoldDB" id="B0CEQ7"/>
<keyword evidence="1" id="KW-0812">Transmembrane</keyword>
<dbReference type="EMBL" id="CP000828">
    <property type="protein sequence ID" value="ABW28162.1"/>
    <property type="molecule type" value="Genomic_DNA"/>
</dbReference>
<dbReference type="HOGENOM" id="CLU_155856_0_0_3"/>
<keyword evidence="1" id="KW-0472">Membrane</keyword>
<reference evidence="2 3" key="1">
    <citation type="journal article" date="2008" name="Proc. Natl. Acad. Sci. U.S.A.">
        <title>Niche adaptation and genome expansion in the chlorophyll d-producing cyanobacterium Acaryochloris marina.</title>
        <authorList>
            <person name="Swingley W.D."/>
            <person name="Chen M."/>
            <person name="Cheung P.C."/>
            <person name="Conrad A.L."/>
            <person name="Dejesa L.C."/>
            <person name="Hao J."/>
            <person name="Honchak B.M."/>
            <person name="Karbach L.E."/>
            <person name="Kurdoglu A."/>
            <person name="Lahiri S."/>
            <person name="Mastrian S.D."/>
            <person name="Miyashita H."/>
            <person name="Page L."/>
            <person name="Ramakrishna P."/>
            <person name="Satoh S."/>
            <person name="Sattley W.M."/>
            <person name="Shimada Y."/>
            <person name="Taylor H.L."/>
            <person name="Tomo T."/>
            <person name="Tsuchiya T."/>
            <person name="Wang Z.T."/>
            <person name="Raymond J."/>
            <person name="Mimuro M."/>
            <person name="Blankenship R.E."/>
            <person name="Touchman J.W."/>
        </authorList>
    </citation>
    <scope>NUCLEOTIDE SEQUENCE [LARGE SCALE GENOMIC DNA]</scope>
    <source>
        <strain evidence="3">MBIC 11017</strain>
    </source>
</reference>
<proteinExistence type="predicted"/>
<dbReference type="RefSeq" id="WP_012163585.1">
    <property type="nucleotide sequence ID" value="NC_009925.1"/>
</dbReference>
<protein>
    <submittedName>
        <fullName evidence="2">Uncharacterized protein</fullName>
    </submittedName>
</protein>
<dbReference type="KEGG" id="amr:AM1_3165"/>
<accession>B0CEQ7</accession>
<sequence length="130" mass="14429">MVIDFLPFQFQIEALPIAGGSLWATGLYIGLNPLSQWLTNQLCRWLNYVDRSLYLSVEAFEKSRPAREARNLVCASLISILPFLIVGSLCYCASTWSFGGRSWGVSLGMICLLIGGVYELGRRDGQSQDS</sequence>
<dbReference type="Proteomes" id="UP000000268">
    <property type="component" value="Chromosome"/>
</dbReference>
<evidence type="ECO:0000313" key="2">
    <source>
        <dbReference type="EMBL" id="ABW28162.1"/>
    </source>
</evidence>
<name>B0CEQ7_ACAM1</name>
<evidence type="ECO:0000256" key="1">
    <source>
        <dbReference type="SAM" id="Phobius"/>
    </source>
</evidence>
<dbReference type="STRING" id="329726.AM1_3165"/>
<keyword evidence="1" id="KW-1133">Transmembrane helix</keyword>
<gene>
    <name evidence="2" type="ordered locus">AM1_3165</name>
</gene>
<evidence type="ECO:0000313" key="3">
    <source>
        <dbReference type="Proteomes" id="UP000000268"/>
    </source>
</evidence>
<feature type="transmembrane region" description="Helical" evidence="1">
    <location>
        <begin position="72"/>
        <end position="96"/>
    </location>
</feature>
<dbReference type="eggNOG" id="ENOG50301T3">
    <property type="taxonomic scope" value="Bacteria"/>
</dbReference>
<feature type="transmembrane region" description="Helical" evidence="1">
    <location>
        <begin position="102"/>
        <end position="121"/>
    </location>
</feature>